<proteinExistence type="predicted"/>
<sequence length="247" mass="28872">MAEDDMESQILPIISDFDDQNMDKFVEGLDSLEKILTSMLPHIENQRNTVVKSGKIGKFLKLQDNFQFNITQHLVKCNDLIYENIDDISTELIIRYTRSLQGILLIHPSSRTIFNSNIQMTKVLKFIELDNSKYPFEINISFISLLLHILLKDLKNFRTFETCNGCSIIIKKLNLSDFQLKNPSKNSKSDQQVLNFKIIEFLIFYLNEEDKFDFPDKKTVKQKSDFFRKDFPGIDNLIESLNDLKNI</sequence>
<name>A0ACA9Y3D3_9ASCO</name>
<comment type="caution">
    <text evidence="1">The sequence shown here is derived from an EMBL/GenBank/DDBJ whole genome shotgun (WGS) entry which is preliminary data.</text>
</comment>
<keyword evidence="2" id="KW-1185">Reference proteome</keyword>
<evidence type="ECO:0000313" key="1">
    <source>
        <dbReference type="EMBL" id="CAH6719479.1"/>
    </source>
</evidence>
<dbReference type="Proteomes" id="UP001152531">
    <property type="component" value="Unassembled WGS sequence"/>
</dbReference>
<dbReference type="EMBL" id="CALSDN010000002">
    <property type="protein sequence ID" value="CAH6719479.1"/>
    <property type="molecule type" value="Genomic_DNA"/>
</dbReference>
<accession>A0ACA9Y3D3</accession>
<protein>
    <submittedName>
        <fullName evidence="1">Uncharacterized protein</fullName>
    </submittedName>
</protein>
<organism evidence="1 2">
    <name type="scientific">[Candida] jaroonii</name>
    <dbReference type="NCBI Taxonomy" id="467808"/>
    <lineage>
        <taxon>Eukaryota</taxon>
        <taxon>Fungi</taxon>
        <taxon>Dikarya</taxon>
        <taxon>Ascomycota</taxon>
        <taxon>Saccharomycotina</taxon>
        <taxon>Pichiomycetes</taxon>
        <taxon>Debaryomycetaceae</taxon>
        <taxon>Yamadazyma</taxon>
    </lineage>
</organism>
<evidence type="ECO:0000313" key="2">
    <source>
        <dbReference type="Proteomes" id="UP001152531"/>
    </source>
</evidence>
<gene>
    <name evidence="1" type="ORF">CLIB1444_02S09472</name>
</gene>
<reference evidence="1" key="1">
    <citation type="submission" date="2022-06" db="EMBL/GenBank/DDBJ databases">
        <authorList>
            <person name="Legras J.-L."/>
            <person name="Devillers H."/>
            <person name="Grondin C."/>
        </authorList>
    </citation>
    <scope>NUCLEOTIDE SEQUENCE</scope>
    <source>
        <strain evidence="1">CLIB 1444</strain>
    </source>
</reference>